<evidence type="ECO:0000313" key="1">
    <source>
        <dbReference type="EMBL" id="KAA6441469.1"/>
    </source>
</evidence>
<dbReference type="RefSeq" id="WP_139010389.1">
    <property type="nucleotide sequence ID" value="NZ_VBSN01000013.1"/>
</dbReference>
<accession>A0A5M8QZ38</accession>
<dbReference type="Proteomes" id="UP000323994">
    <property type="component" value="Unassembled WGS sequence"/>
</dbReference>
<gene>
    <name evidence="1" type="ORF">FEM33_01670</name>
</gene>
<organism evidence="1 2">
    <name type="scientific">Dyadobacter flavalbus</name>
    <dbReference type="NCBI Taxonomy" id="2579942"/>
    <lineage>
        <taxon>Bacteria</taxon>
        <taxon>Pseudomonadati</taxon>
        <taxon>Bacteroidota</taxon>
        <taxon>Cytophagia</taxon>
        <taxon>Cytophagales</taxon>
        <taxon>Spirosomataceae</taxon>
        <taxon>Dyadobacter</taxon>
    </lineage>
</organism>
<evidence type="ECO:0008006" key="3">
    <source>
        <dbReference type="Google" id="ProtNLM"/>
    </source>
</evidence>
<dbReference type="EMBL" id="VBSN01000013">
    <property type="protein sequence ID" value="KAA6441469.1"/>
    <property type="molecule type" value="Genomic_DNA"/>
</dbReference>
<reference evidence="1 2" key="1">
    <citation type="submission" date="2019-05" db="EMBL/GenBank/DDBJ databases">
        <authorList>
            <person name="Qu J.-H."/>
        </authorList>
    </citation>
    <scope>NUCLEOTIDE SEQUENCE [LARGE SCALE GENOMIC DNA]</scope>
    <source>
        <strain evidence="1 2">NS28</strain>
    </source>
</reference>
<proteinExistence type="predicted"/>
<comment type="caution">
    <text evidence="1">The sequence shown here is derived from an EMBL/GenBank/DDBJ whole genome shotgun (WGS) entry which is preliminary data.</text>
</comment>
<dbReference type="OrthoDB" id="1262402at2"/>
<protein>
    <recommendedName>
        <fullName evidence="3">DUF3168 domain-containing protein</fullName>
    </recommendedName>
</protein>
<dbReference type="AlphaFoldDB" id="A0A5M8QZ38"/>
<name>A0A5M8QZ38_9BACT</name>
<keyword evidence="2" id="KW-1185">Reference proteome</keyword>
<sequence>MRTTAEAETIVYQFIKASALDEAVTGGVFKWKRPNDSKLEDIVINSLPVTVNSIQRMTVNVNIYVADVPYPGLNFTTQDSGRIEELAGIAMNLFEEVQGQYYDFRVETQSIFEEPDIDQHYINFRLQFQFYETD</sequence>
<evidence type="ECO:0000313" key="2">
    <source>
        <dbReference type="Proteomes" id="UP000323994"/>
    </source>
</evidence>